<keyword evidence="5" id="KW-0175">Coiled coil</keyword>
<dbReference type="Gene3D" id="6.10.340.10">
    <property type="match status" value="1"/>
</dbReference>
<dbReference type="PROSITE" id="PS50885">
    <property type="entry name" value="HAMP"/>
    <property type="match status" value="2"/>
</dbReference>
<dbReference type="GO" id="GO:0007165">
    <property type="term" value="P:signal transduction"/>
    <property type="evidence" value="ECO:0007669"/>
    <property type="project" value="UniProtKB-KW"/>
</dbReference>
<feature type="region of interest" description="Disordered" evidence="6">
    <location>
        <begin position="446"/>
        <end position="469"/>
    </location>
</feature>
<evidence type="ECO:0000256" key="2">
    <source>
        <dbReference type="ARBA" id="ARBA00022500"/>
    </source>
</evidence>
<dbReference type="GO" id="GO:0006935">
    <property type="term" value="P:chemotaxis"/>
    <property type="evidence" value="ECO:0007669"/>
    <property type="project" value="UniProtKB-KW"/>
</dbReference>
<dbReference type="SUPFAM" id="SSF58104">
    <property type="entry name" value="Methyl-accepting chemotaxis protein (MCP) signaling domain"/>
    <property type="match status" value="1"/>
</dbReference>
<dbReference type="STRING" id="595536.GCA_000178815_03207"/>
<gene>
    <name evidence="10" type="ORF">CQW49_09755</name>
</gene>
<accession>A0A2D2CZK2</accession>
<dbReference type="Pfam" id="PF12729">
    <property type="entry name" value="4HB_MCP_1"/>
    <property type="match status" value="1"/>
</dbReference>
<sequence length="734" mass="77522">MRYTVKAKLATAFGVVIVLSAAAGAVSYTKLAALNENIEMIVEGRVKRLVGAEDLKVLMLDGVRSEKNAIIASTDEESERHVANALKVRDDARKLRETIYEAATPKGREFLGKIAMATDALNPVQDKVLKAAKLNSANKAFALAATEGAESGKEFRAALAAFSETAARNNAPLLVADLERIHSAMEKLRGDMYAYIASTTMGDLESRYKPLQADSTALAAAAEGVKGRAMRAGMTQPAEQFSATLDRWLKMEARAVDLAREGGSLVASGLSSGEGRTRVIDVIKAIDEFIAFQRKMVDEAKASAVADYEQARFLLILMLTGSVIVAIGAALWIGLNISRGLGRAVGLANAVAIGDLSQQVSASSNDELADLVDALNAMTRNLSATATVADKIAAGDLTVEAKPLSDKDTLGIALERMVANLREIIVKATTAANNVAAGAQELSASSEQLSQGATEQASSAEEASASMEQMASNIKQNADNANQTETIAHQSARNAEASGEAVDRAVQAMQTIADKIGIVQEIARQTDLLALNAAVEAARAGEHGKGFAVVASEVRKLAERSQTAAAEIGVLSTDTVRAAREAGEMLTKLVPDIRRTASLVEEITSACREQDAGAAQINQAIQQLDKVTQQNASSSEEVSATSEELSSQAEQLQSTIAYFRLGDDMRVAAAQSRRPAIRQLREKAMSAAAELAQRATSDKGARAARPAMKATGTGGFMLDLSHGEDELDADFRRG</sequence>
<dbReference type="GO" id="GO:0005886">
    <property type="term" value="C:plasma membrane"/>
    <property type="evidence" value="ECO:0007669"/>
    <property type="project" value="TreeGrafter"/>
</dbReference>
<dbReference type="EMBL" id="CP023737">
    <property type="protein sequence ID" value="ATQ68136.1"/>
    <property type="molecule type" value="Genomic_DNA"/>
</dbReference>
<feature type="domain" description="HAMP" evidence="9">
    <location>
        <begin position="388"/>
        <end position="426"/>
    </location>
</feature>
<comment type="similarity">
    <text evidence="3">Belongs to the methyl-accepting chemotaxis (MCP) protein family.</text>
</comment>
<dbReference type="Pfam" id="PF00672">
    <property type="entry name" value="HAMP"/>
    <property type="match status" value="1"/>
</dbReference>
<keyword evidence="2" id="KW-0145">Chemotaxis</keyword>
<evidence type="ECO:0000313" key="10">
    <source>
        <dbReference type="EMBL" id="ATQ68136.1"/>
    </source>
</evidence>
<dbReference type="Proteomes" id="UP000230709">
    <property type="component" value="Chromosome"/>
</dbReference>
<evidence type="ECO:0000256" key="6">
    <source>
        <dbReference type="SAM" id="MobiDB-lite"/>
    </source>
</evidence>
<comment type="subcellular location">
    <subcellularLocation>
        <location evidence="1">Membrane</location>
    </subcellularLocation>
</comment>
<dbReference type="SMART" id="SM00304">
    <property type="entry name" value="HAMP"/>
    <property type="match status" value="1"/>
</dbReference>
<keyword evidence="7" id="KW-1133">Transmembrane helix</keyword>
<dbReference type="InterPro" id="IPR051310">
    <property type="entry name" value="MCP_chemotaxis"/>
</dbReference>
<dbReference type="InterPro" id="IPR003660">
    <property type="entry name" value="HAMP_dom"/>
</dbReference>
<dbReference type="Pfam" id="PF00015">
    <property type="entry name" value="MCPsignal"/>
    <property type="match status" value="1"/>
</dbReference>
<evidence type="ECO:0000256" key="1">
    <source>
        <dbReference type="ARBA" id="ARBA00004370"/>
    </source>
</evidence>
<evidence type="ECO:0000259" key="9">
    <source>
        <dbReference type="PROSITE" id="PS50885"/>
    </source>
</evidence>
<dbReference type="PANTHER" id="PTHR43531:SF11">
    <property type="entry name" value="METHYL-ACCEPTING CHEMOTAXIS PROTEIN 3"/>
    <property type="match status" value="1"/>
</dbReference>
<dbReference type="RefSeq" id="WP_003610575.1">
    <property type="nucleotide sequence ID" value="NZ_ADVE02000001.1"/>
</dbReference>
<keyword evidence="4" id="KW-0807">Transducer</keyword>
<reference evidence="11" key="1">
    <citation type="submission" date="2017-10" db="EMBL/GenBank/DDBJ databases">
        <title>Completed PacBio SMRT sequence of Methylosinus trichosporium OB3b reveals presence of a third large plasmid.</title>
        <authorList>
            <person name="Charles T.C."/>
            <person name="Lynch M.D.J."/>
            <person name="Heil J.R."/>
            <person name="Cheng J."/>
        </authorList>
    </citation>
    <scope>NUCLEOTIDE SEQUENCE [LARGE SCALE GENOMIC DNA]</scope>
    <source>
        <strain evidence="11">OB3b</strain>
    </source>
</reference>
<feature type="domain" description="Methyl-accepting transducer" evidence="8">
    <location>
        <begin position="431"/>
        <end position="646"/>
    </location>
</feature>
<dbReference type="KEGG" id="mtw:CQW49_09755"/>
<dbReference type="PROSITE" id="PS50111">
    <property type="entry name" value="CHEMOTAXIS_TRANSDUC_2"/>
    <property type="match status" value="1"/>
</dbReference>
<evidence type="ECO:0000256" key="5">
    <source>
        <dbReference type="SAM" id="Coils"/>
    </source>
</evidence>
<keyword evidence="7" id="KW-0472">Membrane</keyword>
<dbReference type="FunFam" id="1.10.287.950:FF:000001">
    <property type="entry name" value="Methyl-accepting chemotaxis sensory transducer"/>
    <property type="match status" value="1"/>
</dbReference>
<dbReference type="GO" id="GO:0004888">
    <property type="term" value="F:transmembrane signaling receptor activity"/>
    <property type="evidence" value="ECO:0007669"/>
    <property type="project" value="TreeGrafter"/>
</dbReference>
<feature type="domain" description="HAMP" evidence="9">
    <location>
        <begin position="335"/>
        <end position="387"/>
    </location>
</feature>
<evidence type="ECO:0000259" key="8">
    <source>
        <dbReference type="PROSITE" id="PS50111"/>
    </source>
</evidence>
<dbReference type="SMART" id="SM00283">
    <property type="entry name" value="MA"/>
    <property type="match status" value="1"/>
</dbReference>
<keyword evidence="7" id="KW-0812">Transmembrane</keyword>
<evidence type="ECO:0000256" key="3">
    <source>
        <dbReference type="ARBA" id="ARBA00029447"/>
    </source>
</evidence>
<dbReference type="PANTHER" id="PTHR43531">
    <property type="entry name" value="PROTEIN ICFG"/>
    <property type="match status" value="1"/>
</dbReference>
<feature type="coiled-coil region" evidence="5">
    <location>
        <begin position="617"/>
        <end position="655"/>
    </location>
</feature>
<protein>
    <submittedName>
        <fullName evidence="10">Methyl-accepting chemotaxis protein</fullName>
    </submittedName>
</protein>
<dbReference type="CDD" id="cd06225">
    <property type="entry name" value="HAMP"/>
    <property type="match status" value="1"/>
</dbReference>
<evidence type="ECO:0000256" key="7">
    <source>
        <dbReference type="SAM" id="Phobius"/>
    </source>
</evidence>
<evidence type="ECO:0000313" key="11">
    <source>
        <dbReference type="Proteomes" id="UP000230709"/>
    </source>
</evidence>
<dbReference type="InterPro" id="IPR024478">
    <property type="entry name" value="HlyB_4HB_MCP"/>
</dbReference>
<name>A0A2D2CZK2_METT3</name>
<dbReference type="AlphaFoldDB" id="A0A2D2CZK2"/>
<proteinExistence type="inferred from homology"/>
<feature type="transmembrane region" description="Helical" evidence="7">
    <location>
        <begin position="313"/>
        <end position="335"/>
    </location>
</feature>
<evidence type="ECO:0000256" key="4">
    <source>
        <dbReference type="PROSITE-ProRule" id="PRU00284"/>
    </source>
</evidence>
<dbReference type="Gene3D" id="1.10.287.950">
    <property type="entry name" value="Methyl-accepting chemotaxis protein"/>
    <property type="match status" value="1"/>
</dbReference>
<keyword evidence="11" id="KW-1185">Reference proteome</keyword>
<dbReference type="InterPro" id="IPR004089">
    <property type="entry name" value="MCPsignal_dom"/>
</dbReference>
<organism evidence="10 11">
    <name type="scientific">Methylosinus trichosporium (strain ATCC 35070 / NCIMB 11131 / UNIQEM 75 / OB3b)</name>
    <dbReference type="NCBI Taxonomy" id="595536"/>
    <lineage>
        <taxon>Bacteria</taxon>
        <taxon>Pseudomonadati</taxon>
        <taxon>Pseudomonadota</taxon>
        <taxon>Alphaproteobacteria</taxon>
        <taxon>Hyphomicrobiales</taxon>
        <taxon>Methylocystaceae</taxon>
        <taxon>Methylosinus</taxon>
    </lineage>
</organism>